<proteinExistence type="predicted"/>
<keyword evidence="2" id="KW-1185">Reference proteome</keyword>
<evidence type="ECO:0000313" key="2">
    <source>
        <dbReference type="Proteomes" id="UP000053424"/>
    </source>
</evidence>
<organism evidence="1 2">
    <name type="scientific">Hebeloma cylindrosporum</name>
    <dbReference type="NCBI Taxonomy" id="76867"/>
    <lineage>
        <taxon>Eukaryota</taxon>
        <taxon>Fungi</taxon>
        <taxon>Dikarya</taxon>
        <taxon>Basidiomycota</taxon>
        <taxon>Agaricomycotina</taxon>
        <taxon>Agaricomycetes</taxon>
        <taxon>Agaricomycetidae</taxon>
        <taxon>Agaricales</taxon>
        <taxon>Agaricineae</taxon>
        <taxon>Hymenogastraceae</taxon>
        <taxon>Hebeloma</taxon>
    </lineage>
</organism>
<name>A0A0C2YK55_HEBCY</name>
<dbReference type="STRING" id="686832.A0A0C2YK55"/>
<dbReference type="OrthoDB" id="2851073at2759"/>
<accession>A0A0C2YK55</accession>
<sequence length="516" mass="58924">MYTISGLFHGAVFRDFGHKTFWHSLTKQRDEVEGLLEDVERRAYELLLASQNAMWVLDQQHEPPAEECGVFDDEQPLSKPQKKPLPSAPIVLEDIEDPLDVAMREKRFELLGKIWARLARYCAPAKSRYYKEREAEIWACVCRAVYTDPSLMLVAQNYQCAISLVKDNDSKLDLPTVERLWAAIKSLYVDDVRAAIDDVLHPVRPKGEYVVVLGTRVHKGPTESPLPLHAWGHMTALFPCYSCVRKVCKTVDDIVALTRYAILSGSGLAQSYLRYDFGYDGYHSLALCGFIPNNIEDLGPRYSIKKDNSFNKHDRPQWTETKSNYAICVGLSLTDPRSQEFVNACLRHPDLQVLCRKGRDGRLIRSKPLLGTQTRVAESRAALKTKQWDVRNAMYFNDTILQDALPVVSATQRLEDCFQVAIVDDGDGDMQDFVDKLEKIWFEVYDAEALGDLLRDIGGPYLHSKELEFDDTRTKPHSPLMPTTEPDILVSYERLWGRAPREGRLVDDELNVYYPK</sequence>
<dbReference type="HOGENOM" id="CLU_462355_0_0_1"/>
<protein>
    <submittedName>
        <fullName evidence="1">Uncharacterized protein</fullName>
    </submittedName>
</protein>
<evidence type="ECO:0000313" key="1">
    <source>
        <dbReference type="EMBL" id="KIM41427.1"/>
    </source>
</evidence>
<gene>
    <name evidence="1" type="ORF">M413DRAFT_18954</name>
</gene>
<dbReference type="EMBL" id="KN831780">
    <property type="protein sequence ID" value="KIM41427.1"/>
    <property type="molecule type" value="Genomic_DNA"/>
</dbReference>
<dbReference type="AlphaFoldDB" id="A0A0C2YK55"/>
<reference evidence="1 2" key="1">
    <citation type="submission" date="2014-04" db="EMBL/GenBank/DDBJ databases">
        <authorList>
            <consortium name="DOE Joint Genome Institute"/>
            <person name="Kuo A."/>
            <person name="Gay G."/>
            <person name="Dore J."/>
            <person name="Kohler A."/>
            <person name="Nagy L.G."/>
            <person name="Floudas D."/>
            <person name="Copeland A."/>
            <person name="Barry K.W."/>
            <person name="Cichocki N."/>
            <person name="Veneault-Fourrey C."/>
            <person name="LaButti K."/>
            <person name="Lindquist E.A."/>
            <person name="Lipzen A."/>
            <person name="Lundell T."/>
            <person name="Morin E."/>
            <person name="Murat C."/>
            <person name="Sun H."/>
            <person name="Tunlid A."/>
            <person name="Henrissat B."/>
            <person name="Grigoriev I.V."/>
            <person name="Hibbett D.S."/>
            <person name="Martin F."/>
            <person name="Nordberg H.P."/>
            <person name="Cantor M.N."/>
            <person name="Hua S.X."/>
        </authorList>
    </citation>
    <scope>NUCLEOTIDE SEQUENCE [LARGE SCALE GENOMIC DNA]</scope>
    <source>
        <strain evidence="2">h7</strain>
    </source>
</reference>
<dbReference type="Proteomes" id="UP000053424">
    <property type="component" value="Unassembled WGS sequence"/>
</dbReference>
<reference evidence="2" key="2">
    <citation type="submission" date="2015-01" db="EMBL/GenBank/DDBJ databases">
        <title>Evolutionary Origins and Diversification of the Mycorrhizal Mutualists.</title>
        <authorList>
            <consortium name="DOE Joint Genome Institute"/>
            <consortium name="Mycorrhizal Genomics Consortium"/>
            <person name="Kohler A."/>
            <person name="Kuo A."/>
            <person name="Nagy L.G."/>
            <person name="Floudas D."/>
            <person name="Copeland A."/>
            <person name="Barry K.W."/>
            <person name="Cichocki N."/>
            <person name="Veneault-Fourrey C."/>
            <person name="LaButti K."/>
            <person name="Lindquist E.A."/>
            <person name="Lipzen A."/>
            <person name="Lundell T."/>
            <person name="Morin E."/>
            <person name="Murat C."/>
            <person name="Riley R."/>
            <person name="Ohm R."/>
            <person name="Sun H."/>
            <person name="Tunlid A."/>
            <person name="Henrissat B."/>
            <person name="Grigoriev I.V."/>
            <person name="Hibbett D.S."/>
            <person name="Martin F."/>
        </authorList>
    </citation>
    <scope>NUCLEOTIDE SEQUENCE [LARGE SCALE GENOMIC DNA]</scope>
    <source>
        <strain evidence="2">h7</strain>
    </source>
</reference>